<evidence type="ECO:0008006" key="3">
    <source>
        <dbReference type="Google" id="ProtNLM"/>
    </source>
</evidence>
<dbReference type="AlphaFoldDB" id="A0ABD0MKR1"/>
<proteinExistence type="predicted"/>
<organism evidence="1 2">
    <name type="scientific">Cirrhinus mrigala</name>
    <name type="common">Mrigala</name>
    <dbReference type="NCBI Taxonomy" id="683832"/>
    <lineage>
        <taxon>Eukaryota</taxon>
        <taxon>Metazoa</taxon>
        <taxon>Chordata</taxon>
        <taxon>Craniata</taxon>
        <taxon>Vertebrata</taxon>
        <taxon>Euteleostomi</taxon>
        <taxon>Actinopterygii</taxon>
        <taxon>Neopterygii</taxon>
        <taxon>Teleostei</taxon>
        <taxon>Ostariophysi</taxon>
        <taxon>Cypriniformes</taxon>
        <taxon>Cyprinidae</taxon>
        <taxon>Labeoninae</taxon>
        <taxon>Labeonini</taxon>
        <taxon>Cirrhinus</taxon>
    </lineage>
</organism>
<name>A0ABD0MKR1_CIRMR</name>
<dbReference type="PANTHER" id="PTHR21063:SF4">
    <property type="entry name" value="CD48 ANTIGEN-RELATED"/>
    <property type="match status" value="1"/>
</dbReference>
<comment type="caution">
    <text evidence="1">The sequence shown here is derived from an EMBL/GenBank/DDBJ whole genome shotgun (WGS) entry which is preliminary data.</text>
</comment>
<sequence length="98" mass="11178">MEGDSVILNTGVVINHQERVKWYFSDTRIAQITGDLKKMCTDVQCHEGTERFKDRLKLDQQTGSLTIINSITTDSGAYQVELFRNSKISENIFIVTVH</sequence>
<dbReference type="Proteomes" id="UP001529510">
    <property type="component" value="Unassembled WGS sequence"/>
</dbReference>
<keyword evidence="2" id="KW-1185">Reference proteome</keyword>
<gene>
    <name evidence="1" type="ORF">M9458_055287</name>
</gene>
<dbReference type="InterPro" id="IPR013783">
    <property type="entry name" value="Ig-like_fold"/>
</dbReference>
<feature type="non-terminal residue" evidence="1">
    <location>
        <position position="98"/>
    </location>
</feature>
<dbReference type="Gene3D" id="2.60.40.10">
    <property type="entry name" value="Immunoglobulins"/>
    <property type="match status" value="1"/>
</dbReference>
<evidence type="ECO:0000313" key="2">
    <source>
        <dbReference type="Proteomes" id="UP001529510"/>
    </source>
</evidence>
<evidence type="ECO:0000313" key="1">
    <source>
        <dbReference type="EMBL" id="KAL0149499.1"/>
    </source>
</evidence>
<dbReference type="PANTHER" id="PTHR21063">
    <property type="entry name" value="LFA-3"/>
    <property type="match status" value="1"/>
</dbReference>
<reference evidence="1 2" key="1">
    <citation type="submission" date="2024-05" db="EMBL/GenBank/DDBJ databases">
        <title>Genome sequencing and assembly of Indian major carp, Cirrhinus mrigala (Hamilton, 1822).</title>
        <authorList>
            <person name="Mohindra V."/>
            <person name="Chowdhury L.M."/>
            <person name="Lal K."/>
            <person name="Jena J.K."/>
        </authorList>
    </citation>
    <scope>NUCLEOTIDE SEQUENCE [LARGE SCALE GENOMIC DNA]</scope>
    <source>
        <strain evidence="1">CM1030</strain>
        <tissue evidence="1">Blood</tissue>
    </source>
</reference>
<protein>
    <recommendedName>
        <fullName evidence="3">Immunoglobulin subtype domain-containing protein</fullName>
    </recommendedName>
</protein>
<dbReference type="EMBL" id="JAMKFB020000430">
    <property type="protein sequence ID" value="KAL0149499.1"/>
    <property type="molecule type" value="Genomic_DNA"/>
</dbReference>
<dbReference type="InterPro" id="IPR036179">
    <property type="entry name" value="Ig-like_dom_sf"/>
</dbReference>
<dbReference type="SUPFAM" id="SSF48726">
    <property type="entry name" value="Immunoglobulin"/>
    <property type="match status" value="1"/>
</dbReference>
<accession>A0ABD0MKR1</accession>